<keyword evidence="7" id="KW-0539">Nucleus</keyword>
<dbReference type="GO" id="GO:0000981">
    <property type="term" value="F:DNA-binding transcription factor activity, RNA polymerase II-specific"/>
    <property type="evidence" value="ECO:0007669"/>
    <property type="project" value="TreeGrafter"/>
</dbReference>
<keyword evidence="11" id="KW-1185">Reference proteome</keyword>
<evidence type="ECO:0000313" key="11">
    <source>
        <dbReference type="Proteomes" id="UP000664132"/>
    </source>
</evidence>
<dbReference type="InterPro" id="IPR052202">
    <property type="entry name" value="Yeast_MetPath_Reg"/>
</dbReference>
<protein>
    <recommendedName>
        <fullName evidence="9">Xylanolytic transcriptional activator regulatory domain-containing protein</fullName>
    </recommendedName>
</protein>
<organism evidence="10 11">
    <name type="scientific">Cadophora malorum</name>
    <dbReference type="NCBI Taxonomy" id="108018"/>
    <lineage>
        <taxon>Eukaryota</taxon>
        <taxon>Fungi</taxon>
        <taxon>Dikarya</taxon>
        <taxon>Ascomycota</taxon>
        <taxon>Pezizomycotina</taxon>
        <taxon>Leotiomycetes</taxon>
        <taxon>Helotiales</taxon>
        <taxon>Ploettnerulaceae</taxon>
        <taxon>Cadophora</taxon>
    </lineage>
</organism>
<dbReference type="OrthoDB" id="2399539at2759"/>
<feature type="domain" description="Xylanolytic transcriptional activator regulatory" evidence="9">
    <location>
        <begin position="294"/>
        <end position="369"/>
    </location>
</feature>
<dbReference type="GO" id="GO:0005634">
    <property type="term" value="C:nucleus"/>
    <property type="evidence" value="ECO:0007669"/>
    <property type="project" value="UniProtKB-SubCell"/>
</dbReference>
<dbReference type="GO" id="GO:0008270">
    <property type="term" value="F:zinc ion binding"/>
    <property type="evidence" value="ECO:0007669"/>
    <property type="project" value="InterPro"/>
</dbReference>
<comment type="subcellular location">
    <subcellularLocation>
        <location evidence="1">Nucleus</location>
    </subcellularLocation>
</comment>
<name>A0A8H7TA46_9HELO</name>
<dbReference type="AlphaFoldDB" id="A0A8H7TA46"/>
<gene>
    <name evidence="10" type="ORF">IFR04_009022</name>
</gene>
<keyword evidence="4" id="KW-0805">Transcription regulation</keyword>
<dbReference type="GO" id="GO:0043565">
    <property type="term" value="F:sequence-specific DNA binding"/>
    <property type="evidence" value="ECO:0007669"/>
    <property type="project" value="TreeGrafter"/>
</dbReference>
<dbReference type="InterPro" id="IPR007219">
    <property type="entry name" value="XnlR_reg_dom"/>
</dbReference>
<dbReference type="SMART" id="SM00906">
    <property type="entry name" value="Fungal_trans"/>
    <property type="match status" value="1"/>
</dbReference>
<evidence type="ECO:0000256" key="3">
    <source>
        <dbReference type="ARBA" id="ARBA00022833"/>
    </source>
</evidence>
<dbReference type="Pfam" id="PF04082">
    <property type="entry name" value="Fungal_trans"/>
    <property type="match status" value="1"/>
</dbReference>
<dbReference type="GO" id="GO:0045944">
    <property type="term" value="P:positive regulation of transcription by RNA polymerase II"/>
    <property type="evidence" value="ECO:0007669"/>
    <property type="project" value="TreeGrafter"/>
</dbReference>
<evidence type="ECO:0000256" key="6">
    <source>
        <dbReference type="ARBA" id="ARBA00023163"/>
    </source>
</evidence>
<dbReference type="PANTHER" id="PTHR47782">
    <property type="entry name" value="ZN(II)2CYS6 TRANSCRIPTION FACTOR (EUROFUNG)-RELATED"/>
    <property type="match status" value="1"/>
</dbReference>
<evidence type="ECO:0000256" key="2">
    <source>
        <dbReference type="ARBA" id="ARBA00022723"/>
    </source>
</evidence>
<sequence>MAILALAIVHRKLPSLNIRNRKVPRLLYSVRDALSIFVGIAPRPKAGKRRKCVSEIPRNYVSHLVSQIEKLTRELQDLRTNSIPSFTDGGDATPVDTSSSASNRTIASPTASSTTVDKGSSQFEDLITSVSRVAAEPSRQPRFLGQSGGITLAKLVMASIRVDTLPTPLFPEEHGQRVFDIATPIPAAAASLPPRRSQVEESLDSAYATASGHQPPDRTAEKHIFTTYMVLAIALCDLPGPSGNGRPSQSEGCFGSAVNWIENVITYSKSDIETLRTILLLTQFVALCPSRGSLWHLTGTALRLCIDIGLHWETEEQAVGMDPDLLNERRRLWYSTYRFERILCITLGRPFGIIDESARVPLPNPWTASLDPINAKSNNFDVHSQRAHNHLFDLSKLESEIKHVSLGPRKRPTRNLTTLPECWIFSLVYSNAHPASIFASQAYWDAIYNNTILLLHRPKSTVLHVSNVASSISFDASCKLIANIKILQRDGKIDIMWKYVHHLFMAGLGVIYSIWQFKDIRDRTSVRSSISTLQSRATTLAAMSETFHGASSCRNVFDSLSSATIDWLLTDDADEVRQNWLDFEKQVQDLLQQLQPSREVCFETNECGTDNMSNMLSADNFAFGEMLSSAAQWPFLDYMGFGDLDGVGADPMQVAGFVSGADNLEMT</sequence>
<accession>A0A8H7TA46</accession>
<dbReference type="Proteomes" id="UP000664132">
    <property type="component" value="Unassembled WGS sequence"/>
</dbReference>
<dbReference type="PANTHER" id="PTHR47782:SF1">
    <property type="entry name" value="PYRIMIDINE PATHWAY REGULATORY PROTEIN 1"/>
    <property type="match status" value="1"/>
</dbReference>
<keyword evidence="6" id="KW-0804">Transcription</keyword>
<dbReference type="EMBL" id="JAFJYH010000144">
    <property type="protein sequence ID" value="KAG4417814.1"/>
    <property type="molecule type" value="Genomic_DNA"/>
</dbReference>
<keyword evidence="5" id="KW-0238">DNA-binding</keyword>
<evidence type="ECO:0000256" key="4">
    <source>
        <dbReference type="ARBA" id="ARBA00023015"/>
    </source>
</evidence>
<comment type="caution">
    <text evidence="10">The sequence shown here is derived from an EMBL/GenBank/DDBJ whole genome shotgun (WGS) entry which is preliminary data.</text>
</comment>
<dbReference type="GO" id="GO:0006351">
    <property type="term" value="P:DNA-templated transcription"/>
    <property type="evidence" value="ECO:0007669"/>
    <property type="project" value="InterPro"/>
</dbReference>
<feature type="region of interest" description="Disordered" evidence="8">
    <location>
        <begin position="190"/>
        <end position="218"/>
    </location>
</feature>
<evidence type="ECO:0000256" key="7">
    <source>
        <dbReference type="ARBA" id="ARBA00023242"/>
    </source>
</evidence>
<evidence type="ECO:0000256" key="8">
    <source>
        <dbReference type="SAM" id="MobiDB-lite"/>
    </source>
</evidence>
<feature type="region of interest" description="Disordered" evidence="8">
    <location>
        <begin position="82"/>
        <end position="120"/>
    </location>
</feature>
<evidence type="ECO:0000259" key="9">
    <source>
        <dbReference type="SMART" id="SM00906"/>
    </source>
</evidence>
<proteinExistence type="predicted"/>
<reference evidence="10" key="1">
    <citation type="submission" date="2021-02" db="EMBL/GenBank/DDBJ databases">
        <title>Genome sequence Cadophora malorum strain M34.</title>
        <authorList>
            <person name="Stefanovic E."/>
            <person name="Vu D."/>
            <person name="Scully C."/>
            <person name="Dijksterhuis J."/>
            <person name="Roader J."/>
            <person name="Houbraken J."/>
        </authorList>
    </citation>
    <scope>NUCLEOTIDE SEQUENCE</scope>
    <source>
        <strain evidence="10">M34</strain>
    </source>
</reference>
<evidence type="ECO:0000313" key="10">
    <source>
        <dbReference type="EMBL" id="KAG4417814.1"/>
    </source>
</evidence>
<evidence type="ECO:0000256" key="5">
    <source>
        <dbReference type="ARBA" id="ARBA00023125"/>
    </source>
</evidence>
<keyword evidence="3" id="KW-0862">Zinc</keyword>
<feature type="compositionally biased region" description="Polar residues" evidence="8">
    <location>
        <begin position="95"/>
        <end position="120"/>
    </location>
</feature>
<evidence type="ECO:0000256" key="1">
    <source>
        <dbReference type="ARBA" id="ARBA00004123"/>
    </source>
</evidence>
<keyword evidence="2" id="KW-0479">Metal-binding</keyword>
<dbReference type="CDD" id="cd12148">
    <property type="entry name" value="fungal_TF_MHR"/>
    <property type="match status" value="1"/>
</dbReference>